<dbReference type="AlphaFoldDB" id="A0ABD2RVV3"/>
<proteinExistence type="predicted"/>
<feature type="region of interest" description="Disordered" evidence="1">
    <location>
        <begin position="96"/>
        <end position="121"/>
    </location>
</feature>
<evidence type="ECO:0000313" key="3">
    <source>
        <dbReference type="Proteomes" id="UP001627284"/>
    </source>
</evidence>
<evidence type="ECO:0000313" key="2">
    <source>
        <dbReference type="EMBL" id="KAL3336018.1"/>
    </source>
</evidence>
<gene>
    <name evidence="2" type="ORF">AABB24_031977</name>
</gene>
<organism evidence="2 3">
    <name type="scientific">Solanum stoloniferum</name>
    <dbReference type="NCBI Taxonomy" id="62892"/>
    <lineage>
        <taxon>Eukaryota</taxon>
        <taxon>Viridiplantae</taxon>
        <taxon>Streptophyta</taxon>
        <taxon>Embryophyta</taxon>
        <taxon>Tracheophyta</taxon>
        <taxon>Spermatophyta</taxon>
        <taxon>Magnoliopsida</taxon>
        <taxon>eudicotyledons</taxon>
        <taxon>Gunneridae</taxon>
        <taxon>Pentapetalae</taxon>
        <taxon>asterids</taxon>
        <taxon>lamiids</taxon>
        <taxon>Solanales</taxon>
        <taxon>Solanaceae</taxon>
        <taxon>Solanoideae</taxon>
        <taxon>Solaneae</taxon>
        <taxon>Solanum</taxon>
    </lineage>
</organism>
<dbReference type="Proteomes" id="UP001627284">
    <property type="component" value="Unassembled WGS sequence"/>
</dbReference>
<feature type="non-terminal residue" evidence="2">
    <location>
        <position position="1"/>
    </location>
</feature>
<reference evidence="2 3" key="1">
    <citation type="submission" date="2024-05" db="EMBL/GenBank/DDBJ databases">
        <title>De novo assembly of an allotetraploid wild potato.</title>
        <authorList>
            <person name="Hosaka A.J."/>
        </authorList>
    </citation>
    <scope>NUCLEOTIDE SEQUENCE [LARGE SCALE GENOMIC DNA]</scope>
    <source>
        <tissue evidence="2">Young leaves</tissue>
    </source>
</reference>
<name>A0ABD2RVV3_9SOLN</name>
<dbReference type="EMBL" id="JBJKTR010000018">
    <property type="protein sequence ID" value="KAL3336018.1"/>
    <property type="molecule type" value="Genomic_DNA"/>
</dbReference>
<accession>A0ABD2RVV3</accession>
<keyword evidence="3" id="KW-1185">Reference proteome</keyword>
<comment type="caution">
    <text evidence="2">The sequence shown here is derived from an EMBL/GenBank/DDBJ whole genome shotgun (WGS) entry which is preliminary data.</text>
</comment>
<evidence type="ECO:0000256" key="1">
    <source>
        <dbReference type="SAM" id="MobiDB-lite"/>
    </source>
</evidence>
<sequence length="121" mass="13753">TKQQQPNDPNSNRSHPYALCFSPPVKSQERTFKQSKMWTDREIAAVPNQMTPLPHLPTYATRPNNTSEQIALQIRQIQRKAASSFFSCSAHTHPVPSFHFVRNPHPSTAGLGKWERNSNFA</sequence>
<protein>
    <submittedName>
        <fullName evidence="2">Uncharacterized protein</fullName>
    </submittedName>
</protein>